<evidence type="ECO:0000256" key="5">
    <source>
        <dbReference type="ARBA" id="ARBA00022692"/>
    </source>
</evidence>
<dbReference type="CDD" id="cd01347">
    <property type="entry name" value="ligand_gated_channel"/>
    <property type="match status" value="1"/>
</dbReference>
<comment type="subcellular location">
    <subcellularLocation>
        <location evidence="1 11">Cell outer membrane</location>
        <topology evidence="1 11">Multi-pass membrane protein</topology>
    </subcellularLocation>
</comment>
<keyword evidence="5 11" id="KW-0812">Transmembrane</keyword>
<evidence type="ECO:0000313" key="18">
    <source>
        <dbReference type="EMBL" id="MBE8717828.1"/>
    </source>
</evidence>
<keyword evidence="6" id="KW-0408">Iron</keyword>
<evidence type="ECO:0000256" key="3">
    <source>
        <dbReference type="ARBA" id="ARBA00022452"/>
    </source>
</evidence>
<dbReference type="Pfam" id="PF00593">
    <property type="entry name" value="TonB_dep_Rec_b-barrel"/>
    <property type="match status" value="1"/>
</dbReference>
<dbReference type="PANTHER" id="PTHR32552">
    <property type="entry name" value="FERRICHROME IRON RECEPTOR-RELATED"/>
    <property type="match status" value="1"/>
</dbReference>
<evidence type="ECO:0000256" key="13">
    <source>
        <dbReference type="RuleBase" id="RU003357"/>
    </source>
</evidence>
<keyword evidence="3 11" id="KW-1134">Transmembrane beta strand</keyword>
<evidence type="ECO:0000259" key="16">
    <source>
        <dbReference type="Pfam" id="PF00593"/>
    </source>
</evidence>
<keyword evidence="8 12" id="KW-0798">TonB box</keyword>
<feature type="chain" id="PRO_5037048879" evidence="15">
    <location>
        <begin position="36"/>
        <end position="768"/>
    </location>
</feature>
<evidence type="ECO:0000256" key="11">
    <source>
        <dbReference type="PROSITE-ProRule" id="PRU01360"/>
    </source>
</evidence>
<gene>
    <name evidence="18" type="ORF">C4F51_11595</name>
</gene>
<dbReference type="EMBL" id="PRDL01000001">
    <property type="protein sequence ID" value="MBE8717828.1"/>
    <property type="molecule type" value="Genomic_DNA"/>
</dbReference>
<feature type="domain" description="TonB-dependent receptor-like beta-barrel" evidence="16">
    <location>
        <begin position="320"/>
        <end position="732"/>
    </location>
</feature>
<evidence type="ECO:0000256" key="6">
    <source>
        <dbReference type="ARBA" id="ARBA00023004"/>
    </source>
</evidence>
<comment type="caution">
    <text evidence="18">The sequence shown here is derived from an EMBL/GenBank/DDBJ whole genome shotgun (WGS) entry which is preliminary data.</text>
</comment>
<organism evidence="18 19">
    <name type="scientific">Cellvibrio polysaccharolyticus</name>
    <dbReference type="NCBI Taxonomy" id="2082724"/>
    <lineage>
        <taxon>Bacteria</taxon>
        <taxon>Pseudomonadati</taxon>
        <taxon>Pseudomonadota</taxon>
        <taxon>Gammaproteobacteria</taxon>
        <taxon>Cellvibrionales</taxon>
        <taxon>Cellvibrionaceae</taxon>
        <taxon>Cellvibrio</taxon>
    </lineage>
</organism>
<dbReference type="GO" id="GO:0009279">
    <property type="term" value="C:cell outer membrane"/>
    <property type="evidence" value="ECO:0007669"/>
    <property type="project" value="UniProtKB-SubCell"/>
</dbReference>
<sequence>MSYRNATQHTIPYFRLRPLALATALVATLPGIALAQSTGNNSSRNITDASQLETITVTATRRAESLQNVPIAVSVLKGDELAKTNRNSVATIAAVVPTLNFRTNASNKDASLFVRGVGTISTSPGVEPTVSTVIDGVVYARAGQATLDLFNIERVEVLRGPQGTLFGKNASAGVLNIVTKEPTTDTSGFIDTSYFGGGDEKRISAGISGSLSDNARASLAVLWGDYDGNVTNLFNGDNVNGYSKEGIRGKLVLTPSDDLKVTLSADYLKSDDTIPVGVLYRNSTAAYPTGVITPTNPALVAGGAPVVASEDNRIINQNLKTRVDDVNQGFSAQLDWSLGEHTLTSITAYRTWENTQIQDGDRLPAILPGVQAQSHDRGDVDFNQFSQELRLASPKDNFIEYVAGLYFLTTEDEQRYQRDIITATGVPHTGVADYNVDTTSYSVFGETTFNITDRFRTLAGLRWTNDDIEFDHVRVSTSDVSQPGIRPGESGSGSTREDEVSGRVGVEFDLNDEIVTYLTYSQGYKGPAYNVFFNAATVNGDYLPLAPETSESVELGLKSTLFDNRLRFNAAIFDTQYDNYQANFRDVVGGTVVTRLINAGEVSSKGVEVDFEAKITSQFTLSGAIAKIDARIDDFKIPVGLTPAQIAAASVNGKPLPFSPDVKGSLQATYLIELNNGLQVELGTDYNWQSKVQYDLSQTPDTIQGSYGIWNASVALSDPAQGWRVALLGKNLADESYASFLQQANGALYRAVPRDDERYFGVNARWDF</sequence>
<dbReference type="InterPro" id="IPR000531">
    <property type="entry name" value="Beta-barrel_TonB"/>
</dbReference>
<feature type="region of interest" description="Disordered" evidence="14">
    <location>
        <begin position="478"/>
        <end position="500"/>
    </location>
</feature>
<dbReference type="AlphaFoldDB" id="A0A928V4Q6"/>
<accession>A0A928V4Q6</accession>
<evidence type="ECO:0000256" key="2">
    <source>
        <dbReference type="ARBA" id="ARBA00022448"/>
    </source>
</evidence>
<evidence type="ECO:0000256" key="8">
    <source>
        <dbReference type="ARBA" id="ARBA00023077"/>
    </source>
</evidence>
<keyword evidence="7" id="KW-0406">Ion transport</keyword>
<name>A0A928V4Q6_9GAMM</name>
<evidence type="ECO:0000256" key="10">
    <source>
        <dbReference type="ARBA" id="ARBA00023237"/>
    </source>
</evidence>
<dbReference type="PROSITE" id="PS00430">
    <property type="entry name" value="TONB_DEPENDENT_REC_1"/>
    <property type="match status" value="1"/>
</dbReference>
<keyword evidence="9 11" id="KW-0472">Membrane</keyword>
<dbReference type="Pfam" id="PF07715">
    <property type="entry name" value="Plug"/>
    <property type="match status" value="1"/>
</dbReference>
<reference evidence="18" key="1">
    <citation type="submission" date="2018-07" db="EMBL/GenBank/DDBJ databases">
        <title>Genome assembly of strain Ka43.</title>
        <authorList>
            <person name="Kukolya J."/>
            <person name="Nagy I."/>
            <person name="Horvath B."/>
            <person name="Toth A."/>
        </authorList>
    </citation>
    <scope>NUCLEOTIDE SEQUENCE</scope>
    <source>
        <strain evidence="18">KB43</strain>
    </source>
</reference>
<evidence type="ECO:0000256" key="7">
    <source>
        <dbReference type="ARBA" id="ARBA00023065"/>
    </source>
</evidence>
<dbReference type="PANTHER" id="PTHR32552:SF81">
    <property type="entry name" value="TONB-DEPENDENT OUTER MEMBRANE RECEPTOR"/>
    <property type="match status" value="1"/>
</dbReference>
<dbReference type="InterPro" id="IPR039426">
    <property type="entry name" value="TonB-dep_rcpt-like"/>
</dbReference>
<evidence type="ECO:0000256" key="12">
    <source>
        <dbReference type="PROSITE-ProRule" id="PRU10143"/>
    </source>
</evidence>
<dbReference type="PROSITE" id="PS52016">
    <property type="entry name" value="TONB_DEPENDENT_REC_3"/>
    <property type="match status" value="1"/>
</dbReference>
<feature type="signal peptide" evidence="15">
    <location>
        <begin position="1"/>
        <end position="35"/>
    </location>
</feature>
<feature type="domain" description="TonB-dependent receptor plug" evidence="17">
    <location>
        <begin position="66"/>
        <end position="174"/>
    </location>
</feature>
<evidence type="ECO:0000259" key="17">
    <source>
        <dbReference type="Pfam" id="PF07715"/>
    </source>
</evidence>
<proteinExistence type="inferred from homology"/>
<keyword evidence="10 11" id="KW-0998">Cell outer membrane</keyword>
<feature type="short sequence motif" description="TonB box" evidence="12">
    <location>
        <begin position="54"/>
        <end position="60"/>
    </location>
</feature>
<dbReference type="InterPro" id="IPR010916">
    <property type="entry name" value="TonB_box_CS"/>
</dbReference>
<keyword evidence="19" id="KW-1185">Reference proteome</keyword>
<keyword evidence="4" id="KW-0410">Iron transport</keyword>
<dbReference type="GO" id="GO:0006826">
    <property type="term" value="P:iron ion transport"/>
    <property type="evidence" value="ECO:0007669"/>
    <property type="project" value="UniProtKB-KW"/>
</dbReference>
<dbReference type="RefSeq" id="WP_193909916.1">
    <property type="nucleotide sequence ID" value="NZ_PRDL01000001.1"/>
</dbReference>
<evidence type="ECO:0000256" key="1">
    <source>
        <dbReference type="ARBA" id="ARBA00004571"/>
    </source>
</evidence>
<evidence type="ECO:0000256" key="9">
    <source>
        <dbReference type="ARBA" id="ARBA00023136"/>
    </source>
</evidence>
<evidence type="ECO:0000256" key="15">
    <source>
        <dbReference type="SAM" id="SignalP"/>
    </source>
</evidence>
<dbReference type="InterPro" id="IPR012910">
    <property type="entry name" value="Plug_dom"/>
</dbReference>
<keyword evidence="2 11" id="KW-0813">Transport</keyword>
<keyword evidence="15" id="KW-0732">Signal</keyword>
<protein>
    <submittedName>
        <fullName evidence="18">TonB-dependent receptor</fullName>
    </submittedName>
</protein>
<dbReference type="SUPFAM" id="SSF56935">
    <property type="entry name" value="Porins"/>
    <property type="match status" value="1"/>
</dbReference>
<dbReference type="InterPro" id="IPR036942">
    <property type="entry name" value="Beta-barrel_TonB_sf"/>
</dbReference>
<evidence type="ECO:0000256" key="4">
    <source>
        <dbReference type="ARBA" id="ARBA00022496"/>
    </source>
</evidence>
<dbReference type="Gene3D" id="2.40.170.20">
    <property type="entry name" value="TonB-dependent receptor, beta-barrel domain"/>
    <property type="match status" value="1"/>
</dbReference>
<dbReference type="Proteomes" id="UP000652567">
    <property type="component" value="Unassembled WGS sequence"/>
</dbReference>
<evidence type="ECO:0000256" key="14">
    <source>
        <dbReference type="SAM" id="MobiDB-lite"/>
    </source>
</evidence>
<evidence type="ECO:0000313" key="19">
    <source>
        <dbReference type="Proteomes" id="UP000652567"/>
    </source>
</evidence>
<comment type="similarity">
    <text evidence="11 13">Belongs to the TonB-dependent receptor family.</text>
</comment>
<keyword evidence="18" id="KW-0675">Receptor</keyword>